<feature type="domain" description="EGF-like" evidence="16">
    <location>
        <begin position="2974"/>
        <end position="3012"/>
    </location>
</feature>
<feature type="disulfide bond" evidence="13">
    <location>
        <begin position="3460"/>
        <end position="3475"/>
    </location>
</feature>
<dbReference type="PROSITE" id="PS00010">
    <property type="entry name" value="ASX_HYDROXYL"/>
    <property type="match status" value="1"/>
</dbReference>
<evidence type="ECO:0000256" key="13">
    <source>
        <dbReference type="PROSITE-ProRule" id="PRU00124"/>
    </source>
</evidence>
<dbReference type="GO" id="GO:0005886">
    <property type="term" value="C:plasma membrane"/>
    <property type="evidence" value="ECO:0007669"/>
    <property type="project" value="TreeGrafter"/>
</dbReference>
<reference evidence="18" key="3">
    <citation type="submission" date="2022-06" db="UniProtKB">
        <authorList>
            <consortium name="EnsemblMetazoa"/>
        </authorList>
    </citation>
    <scope>IDENTIFICATION</scope>
</reference>
<dbReference type="InterPro" id="IPR002172">
    <property type="entry name" value="LDrepeatLR_classA_rpt"/>
</dbReference>
<evidence type="ECO:0000313" key="18">
    <source>
        <dbReference type="EnsemblMetazoa" id="KAF7489892.1"/>
    </source>
</evidence>
<feature type="repeat" description="LDL-receptor class B" evidence="14">
    <location>
        <begin position="2319"/>
        <end position="2364"/>
    </location>
</feature>
<dbReference type="FunFam" id="2.120.10.30:FF:000132">
    <property type="entry name" value="Uncharacterized protein"/>
    <property type="match status" value="1"/>
</dbReference>
<feature type="disulfide bond" evidence="13">
    <location>
        <begin position="877"/>
        <end position="892"/>
    </location>
</feature>
<evidence type="ECO:0000313" key="19">
    <source>
        <dbReference type="Proteomes" id="UP000070412"/>
    </source>
</evidence>
<organism evidence="17">
    <name type="scientific">Sarcoptes scabiei</name>
    <name type="common">Itch mite</name>
    <name type="synonym">Acarus scabiei</name>
    <dbReference type="NCBI Taxonomy" id="52283"/>
    <lineage>
        <taxon>Eukaryota</taxon>
        <taxon>Metazoa</taxon>
        <taxon>Ecdysozoa</taxon>
        <taxon>Arthropoda</taxon>
        <taxon>Chelicerata</taxon>
        <taxon>Arachnida</taxon>
        <taxon>Acari</taxon>
        <taxon>Acariformes</taxon>
        <taxon>Sarcoptiformes</taxon>
        <taxon>Astigmata</taxon>
        <taxon>Psoroptidia</taxon>
        <taxon>Sarcoptoidea</taxon>
        <taxon>Sarcoptidae</taxon>
        <taxon>Sarcoptinae</taxon>
        <taxon>Sarcoptes</taxon>
    </lineage>
</organism>
<feature type="disulfide bond" evidence="13">
    <location>
        <begin position="2899"/>
        <end position="2911"/>
    </location>
</feature>
<feature type="domain" description="EGF-like" evidence="16">
    <location>
        <begin position="4295"/>
        <end position="4340"/>
    </location>
</feature>
<keyword evidence="9 12" id="KW-1015">Disulfide bond</keyword>
<dbReference type="PANTHER" id="PTHR22722:SF14">
    <property type="entry name" value="MEGALIN, ISOFORM A"/>
    <property type="match status" value="1"/>
</dbReference>
<dbReference type="SMART" id="SM00135">
    <property type="entry name" value="LY"/>
    <property type="match status" value="30"/>
</dbReference>
<feature type="domain" description="EGF-like" evidence="16">
    <location>
        <begin position="4414"/>
        <end position="4459"/>
    </location>
</feature>
<feature type="disulfide bond" evidence="13">
    <location>
        <begin position="3662"/>
        <end position="3677"/>
    </location>
</feature>
<feature type="disulfide bond" evidence="13">
    <location>
        <begin position="3790"/>
        <end position="3805"/>
    </location>
</feature>
<dbReference type="OrthoDB" id="21182at2759"/>
<keyword evidence="6" id="KW-0677">Repeat</keyword>
<dbReference type="FunFam" id="4.10.400.10:FF:000007">
    <property type="entry name" value="Low density lipoprotein receptor-related protein 1"/>
    <property type="match status" value="1"/>
</dbReference>
<keyword evidence="17" id="KW-0449">Lipoprotein</keyword>
<feature type="disulfide bond" evidence="13">
    <location>
        <begin position="3517"/>
        <end position="3529"/>
    </location>
</feature>
<evidence type="ECO:0000256" key="3">
    <source>
        <dbReference type="ARBA" id="ARBA00022583"/>
    </source>
</evidence>
<protein>
    <submittedName>
        <fullName evidence="17">Prolow-density lipoprotein receptor-related protein 1</fullName>
    </submittedName>
</protein>
<evidence type="ECO:0000256" key="1">
    <source>
        <dbReference type="ARBA" id="ARBA00004167"/>
    </source>
</evidence>
<dbReference type="SUPFAM" id="SSF57424">
    <property type="entry name" value="LDL receptor-like module"/>
    <property type="match status" value="26"/>
</dbReference>
<keyword evidence="10 17" id="KW-0675">Receptor</keyword>
<feature type="repeat" description="LDL-receptor class B" evidence="14">
    <location>
        <begin position="1308"/>
        <end position="1352"/>
    </location>
</feature>
<proteinExistence type="predicted"/>
<feature type="disulfide bond" evidence="13">
    <location>
        <begin position="2613"/>
        <end position="2628"/>
    </location>
</feature>
<feature type="repeat" description="LDL-receptor class B" evidence="14">
    <location>
        <begin position="1262"/>
        <end position="1307"/>
    </location>
</feature>
<dbReference type="SUPFAM" id="SSF57196">
    <property type="entry name" value="EGF/Laminin"/>
    <property type="match status" value="5"/>
</dbReference>
<dbReference type="PROSITE" id="PS01209">
    <property type="entry name" value="LDLRA_1"/>
    <property type="match status" value="12"/>
</dbReference>
<feature type="disulfide bond" evidence="13">
    <location>
        <begin position="3730"/>
        <end position="3748"/>
    </location>
</feature>
<name>A0A834R6C7_SARSC</name>
<dbReference type="GO" id="GO:0005509">
    <property type="term" value="F:calcium ion binding"/>
    <property type="evidence" value="ECO:0007669"/>
    <property type="project" value="InterPro"/>
</dbReference>
<feature type="disulfide bond" evidence="13">
    <location>
        <begin position="3536"/>
        <end position="3551"/>
    </location>
</feature>
<feature type="repeat" description="LDL-receptor class B" evidence="14">
    <location>
        <begin position="500"/>
        <end position="547"/>
    </location>
</feature>
<dbReference type="GO" id="GO:0006897">
    <property type="term" value="P:endocytosis"/>
    <property type="evidence" value="ECO:0007669"/>
    <property type="project" value="UniProtKB-KW"/>
</dbReference>
<feature type="repeat" description="LDL-receptor class B" evidence="14">
    <location>
        <begin position="3124"/>
        <end position="3166"/>
    </location>
</feature>
<feature type="disulfide bond" evidence="12">
    <location>
        <begin position="4449"/>
        <end position="4458"/>
    </location>
</feature>
<dbReference type="EnsemblMetazoa" id="SSS_5940s_mrna">
    <property type="protein sequence ID" value="KAF7489892.1"/>
    <property type="gene ID" value="SSS_5940"/>
</dbReference>
<dbReference type="Gene3D" id="2.120.10.30">
    <property type="entry name" value="TolB, C-terminal domain"/>
    <property type="match status" value="8"/>
</dbReference>
<reference evidence="19" key="1">
    <citation type="journal article" date="2020" name="PLoS Negl. Trop. Dis.">
        <title>High-quality nuclear genome for Sarcoptes scabiei-A critical resource for a neglected parasite.</title>
        <authorList>
            <person name="Korhonen P.K."/>
            <person name="Gasser R.B."/>
            <person name="Ma G."/>
            <person name="Wang T."/>
            <person name="Stroehlein A.J."/>
            <person name="Young N.D."/>
            <person name="Ang C.S."/>
            <person name="Fernando D.D."/>
            <person name="Lu H.C."/>
            <person name="Taylor S."/>
            <person name="Reynolds S.L."/>
            <person name="Mofiz E."/>
            <person name="Najaraj S.H."/>
            <person name="Gowda H."/>
            <person name="Madugundu A."/>
            <person name="Renuse S."/>
            <person name="Holt D."/>
            <person name="Pandey A."/>
            <person name="Papenfuss A.T."/>
            <person name="Fischer K."/>
        </authorList>
    </citation>
    <scope>NUCLEOTIDE SEQUENCE [LARGE SCALE GENOMIC DNA]</scope>
</reference>
<gene>
    <name evidence="17" type="ORF">SSS_5940</name>
</gene>
<dbReference type="InterPro" id="IPR001881">
    <property type="entry name" value="EGF-like_Ca-bd_dom"/>
</dbReference>
<comment type="subcellular location">
    <subcellularLocation>
        <location evidence="1">Membrane</location>
        <topology evidence="1">Single-pass membrane protein</topology>
    </subcellularLocation>
</comment>
<keyword evidence="5" id="KW-0732">Signal</keyword>
<feature type="repeat" description="LDL-receptor class B" evidence="14">
    <location>
        <begin position="4028"/>
        <end position="4071"/>
    </location>
</feature>
<keyword evidence="4 15" id="KW-0812">Transmembrane</keyword>
<feature type="repeat" description="LDL-receptor class B" evidence="14">
    <location>
        <begin position="456"/>
        <end position="499"/>
    </location>
</feature>
<dbReference type="PROSITE" id="PS01187">
    <property type="entry name" value="EGF_CA"/>
    <property type="match status" value="1"/>
</dbReference>
<evidence type="ECO:0000256" key="5">
    <source>
        <dbReference type="ARBA" id="ARBA00022729"/>
    </source>
</evidence>
<evidence type="ECO:0000256" key="6">
    <source>
        <dbReference type="ARBA" id="ARBA00022737"/>
    </source>
</evidence>
<dbReference type="InterPro" id="IPR051221">
    <property type="entry name" value="LDLR-related"/>
</dbReference>
<keyword evidence="7 15" id="KW-1133">Transmembrane helix</keyword>
<feature type="disulfide bond" evidence="13">
    <location>
        <begin position="2918"/>
        <end position="2933"/>
    </location>
</feature>
<keyword evidence="3" id="KW-0254">Endocytosis</keyword>
<evidence type="ECO:0000256" key="4">
    <source>
        <dbReference type="ARBA" id="ARBA00022692"/>
    </source>
</evidence>
<feature type="disulfide bond" evidence="12">
    <location>
        <begin position="4371"/>
        <end position="4380"/>
    </location>
</feature>
<feature type="disulfide bond" evidence="13">
    <location>
        <begin position="820"/>
        <end position="838"/>
    </location>
</feature>
<feature type="disulfide bond" evidence="13">
    <location>
        <begin position="2801"/>
        <end position="2813"/>
    </location>
</feature>
<dbReference type="CDD" id="cd00112">
    <property type="entry name" value="LDLa"/>
    <property type="match status" value="27"/>
</dbReference>
<feature type="repeat" description="LDL-receptor class B" evidence="14">
    <location>
        <begin position="1964"/>
        <end position="2010"/>
    </location>
</feature>
<keyword evidence="11" id="KW-0325">Glycoprotein</keyword>
<dbReference type="GO" id="GO:0005041">
    <property type="term" value="F:low-density lipoprotein particle receptor activity"/>
    <property type="evidence" value="ECO:0007669"/>
    <property type="project" value="TreeGrafter"/>
</dbReference>
<feature type="disulfide bond" evidence="13">
    <location>
        <begin position="916"/>
        <end position="934"/>
    </location>
</feature>
<feature type="disulfide bond" evidence="13">
    <location>
        <begin position="2711"/>
        <end position="2729"/>
    </location>
</feature>
<dbReference type="PRINTS" id="PR00261">
    <property type="entry name" value="LDLRECEPTOR"/>
</dbReference>
<dbReference type="InterPro" id="IPR000152">
    <property type="entry name" value="EGF-type_Asp/Asn_hydroxyl_site"/>
</dbReference>
<feature type="disulfide bond" evidence="13">
    <location>
        <begin position="728"/>
        <end position="740"/>
    </location>
</feature>
<feature type="disulfide bond" evidence="13">
    <location>
        <begin position="3416"/>
        <end position="3431"/>
    </location>
</feature>
<dbReference type="InterPro" id="IPR000033">
    <property type="entry name" value="LDLR_classB_rpt"/>
</dbReference>
<dbReference type="PROSITE" id="PS51120">
    <property type="entry name" value="LDLRB"/>
    <property type="match status" value="13"/>
</dbReference>
<feature type="repeat" description="LDL-receptor class B" evidence="14">
    <location>
        <begin position="4072"/>
        <end position="4117"/>
    </location>
</feature>
<dbReference type="SMART" id="SM00181">
    <property type="entry name" value="EGF"/>
    <property type="match status" value="19"/>
</dbReference>
<feature type="disulfide bond" evidence="13">
    <location>
        <begin position="3570"/>
        <end position="3588"/>
    </location>
</feature>
<feature type="disulfide bond" evidence="13">
    <location>
        <begin position="2906"/>
        <end position="2924"/>
    </location>
</feature>
<evidence type="ECO:0000256" key="11">
    <source>
        <dbReference type="ARBA" id="ARBA00023180"/>
    </source>
</evidence>
<feature type="disulfide bond" evidence="13">
    <location>
        <begin position="2601"/>
        <end position="2619"/>
    </location>
</feature>
<dbReference type="CDD" id="cd00054">
    <property type="entry name" value="EGF_CA"/>
    <property type="match status" value="1"/>
</dbReference>
<evidence type="ECO:0000256" key="7">
    <source>
        <dbReference type="ARBA" id="ARBA00022989"/>
    </source>
</evidence>
<feature type="disulfide bond" evidence="13">
    <location>
        <begin position="735"/>
        <end position="753"/>
    </location>
</feature>
<feature type="disulfide bond" evidence="13">
    <location>
        <begin position="3484"/>
        <end position="3502"/>
    </location>
</feature>
<feature type="repeat" description="LDL-receptor class B" evidence="14">
    <location>
        <begin position="548"/>
        <end position="589"/>
    </location>
</feature>
<feature type="disulfide bond" evidence="12">
    <location>
        <begin position="4330"/>
        <end position="4339"/>
    </location>
</feature>
<dbReference type="SMART" id="SM00179">
    <property type="entry name" value="EGF_CA"/>
    <property type="match status" value="4"/>
</dbReference>
<reference evidence="17" key="2">
    <citation type="submission" date="2020-01" db="EMBL/GenBank/DDBJ databases">
        <authorList>
            <person name="Korhonen P.K.K."/>
            <person name="Guangxu M.G."/>
            <person name="Wang T.W."/>
            <person name="Stroehlein A.J.S."/>
            <person name="Young N.D."/>
            <person name="Ang C.-S.A."/>
            <person name="Fernando D.W.F."/>
            <person name="Lu H.L."/>
            <person name="Taylor S.T."/>
            <person name="Ehtesham M.E.M."/>
            <person name="Najaraj S.H.N."/>
            <person name="Harsha G.H.G."/>
            <person name="Madugundu A.M."/>
            <person name="Renuse S.R."/>
            <person name="Holt D.H."/>
            <person name="Pandey A.P."/>
            <person name="Papenfuss A.P."/>
            <person name="Gasser R.B.G."/>
            <person name="Fischer K.F."/>
        </authorList>
    </citation>
    <scope>NUCLEOTIDE SEQUENCE</scope>
    <source>
        <strain evidence="17">SSS_KF_BRIS2020</strain>
    </source>
</reference>
<evidence type="ECO:0000256" key="9">
    <source>
        <dbReference type="ARBA" id="ARBA00023157"/>
    </source>
</evidence>
<evidence type="ECO:0000259" key="16">
    <source>
        <dbReference type="PROSITE" id="PS50026"/>
    </source>
</evidence>
<dbReference type="InterPro" id="IPR018097">
    <property type="entry name" value="EGF_Ca-bd_CS"/>
</dbReference>
<dbReference type="PROSITE" id="PS00022">
    <property type="entry name" value="EGF_1"/>
    <property type="match status" value="3"/>
</dbReference>
<evidence type="ECO:0000256" key="8">
    <source>
        <dbReference type="ARBA" id="ARBA00023136"/>
    </source>
</evidence>
<dbReference type="FunFam" id="4.10.400.10:FF:000034">
    <property type="entry name" value="Low-density lipoprotein receptor-related protein 2"/>
    <property type="match status" value="1"/>
</dbReference>
<dbReference type="SUPFAM" id="SSF63825">
    <property type="entry name" value="YWTD domain"/>
    <property type="match status" value="8"/>
</dbReference>
<feature type="disulfide bond" evidence="13">
    <location>
        <begin position="2557"/>
        <end position="2569"/>
    </location>
</feature>
<accession>A0A834R6C7</accession>
<comment type="caution">
    <text evidence="12">Lacks conserved residue(s) required for the propagation of feature annotation.</text>
</comment>
<sequence length="4613" mass="527618">MLLMVNAGDRIELINSETNSIENEFSIKSIESSRTMATIAYDFDNQSFCYLERNFRFEDNLRFIDLESILKNESSKQIFCTRWNSNASESFSYRMKSSFFSFSFVKMFTLDWIAKNWYMLDHYNEIIFVCDYRFDHCVSIVDAKLNKPKMLALDPINNGYLFTIEWGPNALLRRFDLDGLNEKILIQERIVYPSIISLDLANQLIYWFDAYLESIESANYEGLKRRMLFKNFGDRIIDISAFERKLYLLIARNESYSSITIANIYDFNRTNFQSLEFSKALTDLKIIHRRRQPIDSAPHPCTIDKGGCDHICLTKFVSNSIKNQSISLEKMAKCKCSTGYIYDDVNKKCHIDNLSYRIMFVRSRPGSIKIISFNDSNFVDDPIDRNEITISTMPFTRAVYFDFDLRTQQIFYSNMQRNAIDRFSLNFSSNQSLLASVHIEKGVIQCEGIAIDSDGGNLYWADSTILAISVAKINNSNVRKILINSGLNHPKSIILDRLNAKLYWSDWTFNSNGSGRIERATMNGKEREIIVDEDLVYPNGLAIDRFYIYWCDSYQKRIERANLDGTNRTLINGEKNLGNPYSLAIFNNHVFWTDYRHGSIRSMNLESRKMKTLLIDSSPLYDLRIIDSRKNFFDETCKRKQCQHLCLRKSPQEVECYCSDGFELSIDGITCRIIEDYQRPSLCKDVEFECRNISQCIDKQHLCDGDFDCIDGSDEDTGSGSVCEHASCKEGYFRCDKNRCILSHWVCDGQLDCLDESDEAQFNNCSDVVCGTKFFKCQISKKCIPDSWVCDSDLDCGFEDRSDEHKDCVYLACENDEFRCNNGQCISSKLLCDMNNDCKDHSDELNCSINSHKCSDHFGLYFRCDNGSKCLPIFLRCNGISNCLDGSDESNCSNETLTHSQHSIASIVCNKTQFRCQIGNCIPQEWHCDGTPDCIDLSDEFNCTELNCHRNEIVCKPLKQCLNKKTKCDGILDCPDASDELGCDRTILPSENFTCNYPNRNCIHRLSKKNVCLSISKFCDKISDCQDDQDESDTCEIDACFFAECKDLCHNVPYDPGYVCYCSNGSLALDGISCTDTHPCDQWRACSQICRPLNKSQIVVSDHSYKCECFDDYYLDPSDNFTCKSIIEASPLLIFTNKNQIRSIDLYHNSTHLLLSGLKNSIALDFLYYEDQIFIFWSDVIDDRIYRGELIQKTITNIEPIIEGGLNFAEGLAVDWLAHNIYWIDSNFNQIEVAKIDGNSRNTLLTYGLSNPRAISIDPNKFKLFWTDWDINRPRIESASMDGRDKRILIDFDPGLWPNGITLDSLLERIYWIDAKTDTLNTITYDGRDLRIVLSRNELLTHPFAMSLFENYVYWSDWRTNALVRASKWNGSKAKIIGHTFTQPFDVKILHPSRQPKSANISSKCLIDNGGCSHLCLLSTRTLGNYVCDCPHAMKLDSDGRTCIFNDLFLLLTKQNDIRGVDLAPPNRFTLPPISMPKVLNPLYVDFVVSTKEIFWIDSQLNEIKKFSLLNGSIESVLEGIVQPQTFAIDWIAGNIFILSKRSDDFYNAPMILSRDDETAQYDEMIFETEDVEESIANKNSLQQNGFTSKLFVCDLRGDFLSEIVFEKNFQNTKSMTIDPLRGLIYWSEDVPKNQSNITASKTVLFRSRMDGSNVEVLIDGDQNLLLNQSVNLMLDPYRNYSVLYWINLGSSSIQYLDLNTMLINNIYEDQKNLKPTAMTIHNEELYIYSHREGLVIAMKKTSGAQTKEILTNLDDLLSIKIYDSSLQQKFDTNICSKNRGGCSQLCLIIAENTRKCLCTVGFRIDPLDETKCIGEQVFLMYSWNWGLRGIPITPINDTEPLNKQYERKKNSNKEHSLLPPISSIAMASSIDFDSSNEIIYWADSDEGSIAGVNRDTSGYHKLKKDISKLIDFVFDWNSYNLYWIEEHLGLIEVMKINGSYSHLVLISEEIHKPTSITLHPGLGFLLWSDIGKNSSSRIERSRLDGSNRTTIYEISKPNTINDLTIDIISNTLYFVDLSVQQILQINLERSPIKPATVLTNVKSPISIAVYDRFLYWADTNLYGGSIFAIRTDKFIDAANLTISLNSTGLTLLECEIGDSILEINVYYRRPIYPQNLCAQNNGECSDFCFYLGAGNGHRCLCSYGYVSPKDNRSCLEYDIFLIYSKTNQIDSIKIEDHDRNEFHHLNNDGLNSPYRSIIHSNIRNVVGLTYDYDRRRIIYTDVQSGTINWCFFNGSNHQILLDKQGPIEGIVFDLDSKILYWTRNTDSSIAKINLSFVPSFDDHKSKRLPLMDRNRVETIVNLSPEDRIRGIALDHCRNLLYWTNWNSKNPSIQRSPNNGKSIIQSVITEDIRMPNSIVIDRSSKHLYWADAYLSKIEKCDLDAINCVVLVMKIIQNPFGLAIYGEHLYWTDWSSHSVLRCNKHTGEDIVALRRNIVRPMGLVVVAPNDPTLKSENICNLTDYNPCALDNGGCDDVCSENFTTNSFFHQCSCFEGRQLERDGRRCYSTHSNCSLENGKFECSKSGLCIPLELTCDGIDNCPGDHSDEDRTFCSSRRCPSDYFKCTDNRCISMDKICDGKIDCPDANDEKKCDCSRQNKFRCQNGLCIAKNFRCNSVPECSDASDEIDCPRLDCDRIKEAKEPMINCVRTSACISPKWICDGQNDCWDNSDEENCPLNSNISLNHFESIEKFNPIESKQLDNSCDVQNQFRCRNGECISIIWGCDGKNDCLDGSDERIEFCQSNHCSEERYFQCNQMGRCIPRIWLCDGKSDCLDGSDERTGNNEPCEGTNKTIAFFKERVCNHNEFQCQNFECVQSKFLCDGISDCLDGSDESIEICESNLSEEYRLCSSQEYRCRIKSKCIPKSSVCNGIRDCAGGDDESSELCLDFHNISSASNRRCGNDQFQCDNGVCIDLSLICNGDNDCEDFSDEKKCNINECESELACPQKCEDMPIGYKCSCYDGFEQSNETEICSDIDECDRNYCSQLCRNTIGSFVCYCVEGYYLDSDGINCRSSSSTPISLLLSARNGIYRIDPIDEKAGSKDLKIVSNEFDATAIDYDWQENCLYWSEITLVASYIKKSCNFSLTKVQDSEEKSFKINPKNIQVLHSNTLQSPECVAIDWIGRNLYWCDKMKPSIEVSRLDGKFRLNLIKEKLEEPRAIVLNPLEGILFWTNWGEKPHIGKASMDGSNHRIILEDSLGWPSALTIDFIRRLLYFADAREDYIGTIDFYGQNRKIILDKSTRYTSHIFSMSFFENRLYWTDWRSSSVISCPVTNCTSDHLKSQITFTKPMDIKVWHPDRQPLRSQKNPCLNKLNSDSGCMALCLLRNDAGKFSSSCACPENYILDENQYTCRSNCSRSEFVCNSTYKCIPFWWKCDTQDDCGDGSDEPADCEPFHCIPDQFQCRVQSQCILPQQICDGILNCIDKTDEIDCDNHVCMANQFKCPAFNNSTAYCISAMNRCDGSNDCPNGEDEIECDCPRTAFKCANKKCISKEWECDGEDDCGDMSDEYADCSQRVCGPMHFRCDSGRCIPESWRCDNEPDCSNHQDEIGCDHNENKTFSSFCDENHFRCDNERCVDFLYRCDLDEDCGDGSDESNCTVDVCTDNKFSCDNGYKCLNEEFRCNGAYDCVDLSDEFNCQYKCDEEEEFRCSNSAMCILSQWKCDGDFDCSDGSDEINCTNKCSLKDFTCKSIQQCIYGPWRCDGEKDCLDGSDEDLSMCSRLVCPVNKFRCDNSICLSKLKLCNGIDDCGDNSDESQEICKKRHQSCTIESNTDMFQCSLSKQCFDISLKCDGSEDCDDGSDEFDCPGSSKLQLFHSFDESCPFGLCSQTCINKIKHSYSLISFPNASIENTSYRSNSSHLTCQCSEGYVEKKLPYYHNVTAGSNIPQISTCQAKGNDAILLATSDLGFRVVNSYKNLLQELYDLFLFSSDPNSNTTSAFNRSYVSKMESFDYYYENNKTTIFWTNPHQNFIAAMRIETIENKLHWNSKQKLSLEQKNHLAISIVSEEPKILVKNIENLRGIAIDWISHYLYWIQSTPPSIKLSNFDGSRIKTLISSQPLEQPYDIVVDPKNCFLFWSDWSHTTSIRIGRANLDGSQIHPLINTDIEWPLGLALDFEANRLYYTDPKLSIIECIKIDGSDRRKIYALHRHHHKPYRIDVWEDYIFVTTLPNREILKLNKFGDNQWMTLAKNIPKLNDIAIVHRLKQRKNLINVCEVNPCTSESFLCIAKQPQNRVCVCPDGYQPNKNQCELLVAKLEESKNLTETHCDCLNEGKCRYLNGSQYCDCNPMFEGSRCERFRCSGYCHNHGLCYLDMTNITKENRDRGQLRCICPFGLIGDRCEIVIKSCTDQLDYCYNQGLCLQESSDVIKCECKSGFYGDRCQICSDLFCQNGYCTKNVGQSRCECAQGFYGFHCESHSCSRKLCQNQGECFFNSLHNFTIEENFRFKCDCDNGFYGTRCEKTVNTNGIVKGSVSDPIDVTFPTHRSHQMVIYAILLLLALFSIVIIVLHLHKSFRIKVQRELAFQHRRIPETNLPLNGFDVEIINPVFNPDNNLDSFNEMAISKSANDQQPSQSSAILDYTKQNNFENPVYEYRNISARSEENPEEMENLLKTS</sequence>
<feature type="repeat" description="LDL-receptor class B" evidence="14">
    <location>
        <begin position="2365"/>
        <end position="2407"/>
    </location>
</feature>
<dbReference type="Pfam" id="PF14670">
    <property type="entry name" value="FXa_inhibition"/>
    <property type="match status" value="1"/>
</dbReference>
<evidence type="ECO:0000256" key="15">
    <source>
        <dbReference type="SAM" id="Phobius"/>
    </source>
</evidence>
<feature type="disulfide bond" evidence="13">
    <location>
        <begin position="2564"/>
        <end position="2582"/>
    </location>
</feature>
<keyword evidence="8 15" id="KW-0472">Membrane</keyword>
<feature type="disulfide bond" evidence="13">
    <location>
        <begin position="2808"/>
        <end position="2826"/>
    </location>
</feature>
<dbReference type="InterPro" id="IPR036055">
    <property type="entry name" value="LDL_receptor-like_sf"/>
</dbReference>
<feature type="disulfide bond" evidence="12">
    <location>
        <begin position="4299"/>
        <end position="4309"/>
    </location>
</feature>
<feature type="disulfide bond" evidence="13">
    <location>
        <begin position="2659"/>
        <end position="2674"/>
    </location>
</feature>
<dbReference type="Gene3D" id="4.10.1220.10">
    <property type="entry name" value="EGF-type module"/>
    <property type="match status" value="1"/>
</dbReference>
<dbReference type="InterPro" id="IPR000742">
    <property type="entry name" value="EGF"/>
</dbReference>
<dbReference type="Gene3D" id="2.10.25.10">
    <property type="entry name" value="Laminin"/>
    <property type="match status" value="5"/>
</dbReference>
<feature type="disulfide bond" evidence="13">
    <location>
        <begin position="909"/>
        <end position="921"/>
    </location>
</feature>
<dbReference type="PROSITE" id="PS50026">
    <property type="entry name" value="EGF_3"/>
    <property type="match status" value="4"/>
</dbReference>
<feature type="transmembrane region" description="Helical" evidence="15">
    <location>
        <begin position="4488"/>
        <end position="4509"/>
    </location>
</feature>
<keyword evidence="2 12" id="KW-0245">EGF-like domain</keyword>
<feature type="disulfide bond" evidence="13">
    <location>
        <begin position="968"/>
        <end position="983"/>
    </location>
</feature>
<feature type="disulfide bond" evidence="13">
    <location>
        <begin position="832"/>
        <end position="847"/>
    </location>
</feature>
<dbReference type="InterPro" id="IPR023415">
    <property type="entry name" value="LDLR_class-A_CS"/>
</dbReference>
<evidence type="ECO:0000256" key="14">
    <source>
        <dbReference type="PROSITE-ProRule" id="PRU00461"/>
    </source>
</evidence>
<feature type="disulfide bond" evidence="13">
    <location>
        <begin position="3563"/>
        <end position="3575"/>
    </location>
</feature>
<evidence type="ECO:0000256" key="2">
    <source>
        <dbReference type="ARBA" id="ARBA00022536"/>
    </source>
</evidence>
<evidence type="ECO:0000256" key="12">
    <source>
        <dbReference type="PROSITE-ProRule" id="PRU00076"/>
    </source>
</evidence>
<dbReference type="GO" id="GO:0043235">
    <property type="term" value="C:receptor complex"/>
    <property type="evidence" value="ECO:0007669"/>
    <property type="project" value="TreeGrafter"/>
</dbReference>
<dbReference type="Pfam" id="PF00058">
    <property type="entry name" value="Ldl_recept_b"/>
    <property type="match status" value="9"/>
</dbReference>
<keyword evidence="19" id="KW-1185">Reference proteome</keyword>
<dbReference type="PROSITE" id="PS01186">
    <property type="entry name" value="EGF_2"/>
    <property type="match status" value="4"/>
</dbReference>
<feature type="repeat" description="LDL-receptor class B" evidence="14">
    <location>
        <begin position="1219"/>
        <end position="1261"/>
    </location>
</feature>
<dbReference type="Gene3D" id="4.10.400.10">
    <property type="entry name" value="Low-density Lipoprotein Receptor"/>
    <property type="match status" value="26"/>
</dbReference>
<feature type="repeat" description="LDL-receptor class B" evidence="14">
    <location>
        <begin position="3167"/>
        <end position="3210"/>
    </location>
</feature>
<dbReference type="InterPro" id="IPR011042">
    <property type="entry name" value="6-blade_b-propeller_TolB-like"/>
</dbReference>
<feature type="disulfide bond" evidence="13">
    <location>
        <begin position="813"/>
        <end position="825"/>
    </location>
</feature>
<feature type="domain" description="EGF-like" evidence="16">
    <location>
        <begin position="4342"/>
        <end position="4381"/>
    </location>
</feature>
<evidence type="ECO:0000313" key="17">
    <source>
        <dbReference type="EMBL" id="KAF7489892.1"/>
    </source>
</evidence>
<dbReference type="EMBL" id="WVUK01000063">
    <property type="protein sequence ID" value="KAF7489892.1"/>
    <property type="molecule type" value="Genomic_DNA"/>
</dbReference>
<feature type="disulfide bond" evidence="13">
    <location>
        <begin position="3582"/>
        <end position="3597"/>
    </location>
</feature>
<feature type="disulfide bond" evidence="13">
    <location>
        <begin position="3622"/>
        <end position="3637"/>
    </location>
</feature>
<dbReference type="Proteomes" id="UP000070412">
    <property type="component" value="Unassembled WGS sequence"/>
</dbReference>
<dbReference type="PANTHER" id="PTHR22722">
    <property type="entry name" value="LOW-DENSITY LIPOPROTEIN RECEPTOR-RELATED PROTEIN 2-RELATED"/>
    <property type="match status" value="1"/>
</dbReference>
<feature type="disulfide bond" evidence="13">
    <location>
        <begin position="928"/>
        <end position="943"/>
    </location>
</feature>
<feature type="disulfide bond" evidence="13">
    <location>
        <begin position="3524"/>
        <end position="3542"/>
    </location>
</feature>
<dbReference type="SMART" id="SM00192">
    <property type="entry name" value="LDLa"/>
    <property type="match status" value="28"/>
</dbReference>
<dbReference type="Pfam" id="PF00057">
    <property type="entry name" value="Ldl_recept_a"/>
    <property type="match status" value="24"/>
</dbReference>
<evidence type="ECO:0000256" key="10">
    <source>
        <dbReference type="ARBA" id="ARBA00023170"/>
    </source>
</evidence>
<feature type="disulfide bond" evidence="13">
    <location>
        <begin position="2576"/>
        <end position="2591"/>
    </location>
</feature>
<dbReference type="FunFam" id="2.120.10.30:FF:000241">
    <property type="entry name" value="Low-density lipoprotein receptor-related protein 6"/>
    <property type="match status" value="4"/>
</dbReference>
<feature type="disulfide bond" evidence="13">
    <location>
        <begin position="3723"/>
        <end position="3735"/>
    </location>
</feature>
<dbReference type="PROSITE" id="PS50068">
    <property type="entry name" value="LDLRA_2"/>
    <property type="match status" value="28"/>
</dbReference>
<feature type="disulfide bond" evidence="13">
    <location>
        <begin position="3477"/>
        <end position="3489"/>
    </location>
</feature>